<feature type="domain" description="RNase H type-1" evidence="2">
    <location>
        <begin position="131"/>
        <end position="273"/>
    </location>
</feature>
<dbReference type="InterPro" id="IPR002156">
    <property type="entry name" value="RNaseH_domain"/>
</dbReference>
<proteinExistence type="predicted"/>
<feature type="region of interest" description="Disordered" evidence="1">
    <location>
        <begin position="58"/>
        <end position="92"/>
    </location>
</feature>
<accession>A0AAD5VNQ0</accession>
<organism evidence="3 4">
    <name type="scientific">Leucocoprinus birnbaumii</name>
    <dbReference type="NCBI Taxonomy" id="56174"/>
    <lineage>
        <taxon>Eukaryota</taxon>
        <taxon>Fungi</taxon>
        <taxon>Dikarya</taxon>
        <taxon>Basidiomycota</taxon>
        <taxon>Agaricomycotina</taxon>
        <taxon>Agaricomycetes</taxon>
        <taxon>Agaricomycetidae</taxon>
        <taxon>Agaricales</taxon>
        <taxon>Agaricineae</taxon>
        <taxon>Agaricaceae</taxon>
        <taxon>Leucocoprinus</taxon>
    </lineage>
</organism>
<evidence type="ECO:0000256" key="1">
    <source>
        <dbReference type="SAM" id="MobiDB-lite"/>
    </source>
</evidence>
<dbReference type="SUPFAM" id="SSF53098">
    <property type="entry name" value="Ribonuclease H-like"/>
    <property type="match status" value="1"/>
</dbReference>
<evidence type="ECO:0000313" key="4">
    <source>
        <dbReference type="Proteomes" id="UP001213000"/>
    </source>
</evidence>
<dbReference type="EMBL" id="JANIEX010001148">
    <property type="protein sequence ID" value="KAJ3560564.1"/>
    <property type="molecule type" value="Genomic_DNA"/>
</dbReference>
<dbReference type="Pfam" id="PF00075">
    <property type="entry name" value="RNase_H"/>
    <property type="match status" value="1"/>
</dbReference>
<dbReference type="AlphaFoldDB" id="A0AAD5VNQ0"/>
<name>A0AAD5VNQ0_9AGAR</name>
<comment type="caution">
    <text evidence="3">The sequence shown here is derived from an EMBL/GenBank/DDBJ whole genome shotgun (WGS) entry which is preliminary data.</text>
</comment>
<protein>
    <recommendedName>
        <fullName evidence="2">RNase H type-1 domain-containing protein</fullName>
    </recommendedName>
</protein>
<feature type="compositionally biased region" description="Polar residues" evidence="1">
    <location>
        <begin position="62"/>
        <end position="86"/>
    </location>
</feature>
<evidence type="ECO:0000313" key="3">
    <source>
        <dbReference type="EMBL" id="KAJ3560564.1"/>
    </source>
</evidence>
<dbReference type="InterPro" id="IPR012337">
    <property type="entry name" value="RNaseH-like_sf"/>
</dbReference>
<evidence type="ECO:0000259" key="2">
    <source>
        <dbReference type="PROSITE" id="PS50879"/>
    </source>
</evidence>
<sequence>MAQRINNQDHIDATRCECPDCTFDRTELDCNHPNICASVANDLLNKLEAVWDPRCFNDTERNNTAPDENQNTKDGNQDSNEITWTDNPPPRSIEDALRIMPTNQLLPDQILLEEANQHQMEDNMEIEIDASTPPREIYIAGACTRPGTEEAKAGSRVILGSNTGKIKISARVPGPQTPLSAELFALKTALDISNKYEPIRIWTRSSQLIRIITQDFKGWEDKGWVEVPHKNLIKTIITHLRNRKATSLFHFVKRKDKTYEQTEAGLLAREGRDKPQTDQEGASLQKPYHPNGAKLQAVTQASVYRHLIETRNQTESQTSKDNIEIIKRDIKEVHNSTPTTALIWHSLKRNKDTLRKHKDFIYKAIKGTHYIGKKWIHSNNEEMRARAQCRTCNEIESLDHILCHCRAPGQARVWNTAKNIWEAKYGPWNKPKLGEILGITSISFQDEKGQKDPSKTQLYHILITECTHLIWRLRCERVIQHEDNPQKWHTENGINRLLKSRLNHRLKMDCILTNTRKFDAKAIREGIVRETWEGLLEDEENLPDHWPTTPGVLVGSRFFE</sequence>
<dbReference type="InterPro" id="IPR036397">
    <property type="entry name" value="RNaseH_sf"/>
</dbReference>
<feature type="region of interest" description="Disordered" evidence="1">
    <location>
        <begin position="264"/>
        <end position="290"/>
    </location>
</feature>
<gene>
    <name evidence="3" type="ORF">NP233_g10756</name>
</gene>
<dbReference type="GO" id="GO:0004523">
    <property type="term" value="F:RNA-DNA hybrid ribonuclease activity"/>
    <property type="evidence" value="ECO:0007669"/>
    <property type="project" value="InterPro"/>
</dbReference>
<dbReference type="Gene3D" id="3.30.420.10">
    <property type="entry name" value="Ribonuclease H-like superfamily/Ribonuclease H"/>
    <property type="match status" value="1"/>
</dbReference>
<dbReference type="GO" id="GO:0003676">
    <property type="term" value="F:nucleic acid binding"/>
    <property type="evidence" value="ECO:0007669"/>
    <property type="project" value="InterPro"/>
</dbReference>
<reference evidence="3" key="1">
    <citation type="submission" date="2022-07" db="EMBL/GenBank/DDBJ databases">
        <title>Genome Sequence of Leucocoprinus birnbaumii.</title>
        <authorList>
            <person name="Buettner E."/>
        </authorList>
    </citation>
    <scope>NUCLEOTIDE SEQUENCE</scope>
    <source>
        <strain evidence="3">VT141</strain>
    </source>
</reference>
<dbReference type="PROSITE" id="PS50879">
    <property type="entry name" value="RNASE_H_1"/>
    <property type="match status" value="1"/>
</dbReference>
<dbReference type="Proteomes" id="UP001213000">
    <property type="component" value="Unassembled WGS sequence"/>
</dbReference>
<keyword evidence="4" id="KW-1185">Reference proteome</keyword>